<comment type="similarity">
    <text evidence="1">Belongs to the UPF0252 family.</text>
</comment>
<evidence type="ECO:0000256" key="3">
    <source>
        <dbReference type="SAM" id="Phobius"/>
    </source>
</evidence>
<evidence type="ECO:0000256" key="1">
    <source>
        <dbReference type="ARBA" id="ARBA00007458"/>
    </source>
</evidence>
<name>A0A7C2BJU7_9CREN</name>
<gene>
    <name evidence="5" type="ORF">ENP55_00480</name>
</gene>
<dbReference type="EMBL" id="DSJT01000003">
    <property type="protein sequence ID" value="HEF86794.1"/>
    <property type="molecule type" value="Genomic_DNA"/>
</dbReference>
<feature type="transmembrane region" description="Helical" evidence="3">
    <location>
        <begin position="14"/>
        <end position="33"/>
    </location>
</feature>
<dbReference type="InterPro" id="IPR038765">
    <property type="entry name" value="Papain-like_cys_pep_sf"/>
</dbReference>
<dbReference type="InterPro" id="IPR007562">
    <property type="entry name" value="Transglutaminase-like_domain"/>
</dbReference>
<feature type="domain" description="Transglutaminase-like" evidence="4">
    <location>
        <begin position="224"/>
        <end position="295"/>
    </location>
</feature>
<sequence length="404" mass="46267">MDETPGRPSTSSDMNAFITFIPFSVLYFFLNHIYFKKNQCLSNGGSRMNASKIFIAILLGCLLVLGLSYYSMQRAYEDLEERYRELLSEYSELEATNSELMGNLSVLQTENMWLKGNLTSMESYYNAIIAMYESWLEGNFSDIPILMERITYLRTKLSEYANMMSSPNGIHYLEDLTQQERNLFLEKAVNSLPPTPNLSEYVKKYGIPLGVHVYVSFTTYYQPDPVSVTEYWKLPNETLQDLGGDCEDLSLLVYSILIKNGYNDTYLVAWLGNEIGHVAVLSRVAGRWFLIDTAGNWVNGLKLYLSAKILKDDITYDLKLPLLPIHPDVKDWLIMNNYATISISPLPGQQELDGVDLNSLLKEWVAYWVSSGEHPTEYWLIGFNVYFKTSSITQLADYVETISR</sequence>
<evidence type="ECO:0000259" key="4">
    <source>
        <dbReference type="Pfam" id="PF04473"/>
    </source>
</evidence>
<evidence type="ECO:0000313" key="5">
    <source>
        <dbReference type="EMBL" id="HEF86794.1"/>
    </source>
</evidence>
<reference evidence="5" key="1">
    <citation type="journal article" date="2020" name="mSystems">
        <title>Genome- and Community-Level Interaction Insights into Carbon Utilization and Element Cycling Functions of Hydrothermarchaeota in Hydrothermal Sediment.</title>
        <authorList>
            <person name="Zhou Z."/>
            <person name="Liu Y."/>
            <person name="Xu W."/>
            <person name="Pan J."/>
            <person name="Luo Z.H."/>
            <person name="Li M."/>
        </authorList>
    </citation>
    <scope>NUCLEOTIDE SEQUENCE [LARGE SCALE GENOMIC DNA]</scope>
    <source>
        <strain evidence="5">SpSt-23</strain>
    </source>
</reference>
<accession>A0A7C2BJU7</accession>
<keyword evidence="2" id="KW-0175">Coiled coil</keyword>
<dbReference type="AlphaFoldDB" id="A0A7C2BJU7"/>
<keyword evidence="3" id="KW-1133">Transmembrane helix</keyword>
<organism evidence="5">
    <name type="scientific">Thermosphaera aggregans</name>
    <dbReference type="NCBI Taxonomy" id="54254"/>
    <lineage>
        <taxon>Archaea</taxon>
        <taxon>Thermoproteota</taxon>
        <taxon>Thermoprotei</taxon>
        <taxon>Desulfurococcales</taxon>
        <taxon>Desulfurococcaceae</taxon>
        <taxon>Thermosphaera</taxon>
    </lineage>
</organism>
<feature type="coiled-coil region" evidence="2">
    <location>
        <begin position="69"/>
        <end position="110"/>
    </location>
</feature>
<proteinExistence type="inferred from homology"/>
<evidence type="ECO:0000256" key="2">
    <source>
        <dbReference type="SAM" id="Coils"/>
    </source>
</evidence>
<dbReference type="Pfam" id="PF04473">
    <property type="entry name" value="DUF553"/>
    <property type="match status" value="1"/>
</dbReference>
<feature type="transmembrane region" description="Helical" evidence="3">
    <location>
        <begin position="53"/>
        <end position="72"/>
    </location>
</feature>
<keyword evidence="3" id="KW-0812">Transmembrane</keyword>
<comment type="caution">
    <text evidence="5">The sequence shown here is derived from an EMBL/GenBank/DDBJ whole genome shotgun (WGS) entry which is preliminary data.</text>
</comment>
<dbReference type="Gene3D" id="3.10.620.30">
    <property type="match status" value="1"/>
</dbReference>
<dbReference type="SUPFAM" id="SSF54001">
    <property type="entry name" value="Cysteine proteinases"/>
    <property type="match status" value="1"/>
</dbReference>
<protein>
    <recommendedName>
        <fullName evidence="4">Transglutaminase-like domain-containing protein</fullName>
    </recommendedName>
</protein>
<keyword evidence="3" id="KW-0472">Membrane</keyword>